<proteinExistence type="inferred from homology"/>
<dbReference type="SUPFAM" id="SSF48179">
    <property type="entry name" value="6-phosphogluconate dehydrogenase C-terminal domain-like"/>
    <property type="match status" value="1"/>
</dbReference>
<comment type="pathway">
    <text evidence="1">Amino-acid biosynthesis; L-tyrosine biosynthesis; (4-hydroxyphenyl)pyruvate from prephenate (NAD(+) route): step 1/1.</text>
</comment>
<dbReference type="InterPro" id="IPR045865">
    <property type="entry name" value="ACT-like_dom_sf"/>
</dbReference>
<name>B1I3Z1_DESAP</name>
<evidence type="ECO:0000256" key="3">
    <source>
        <dbReference type="ARBA" id="ARBA00012068"/>
    </source>
</evidence>
<dbReference type="STRING" id="477974.Daud_1182"/>
<dbReference type="RefSeq" id="WP_012302279.1">
    <property type="nucleotide sequence ID" value="NC_010424.1"/>
</dbReference>
<keyword evidence="13" id="KW-1185">Reference proteome</keyword>
<evidence type="ECO:0000256" key="2">
    <source>
        <dbReference type="ARBA" id="ARBA00007964"/>
    </source>
</evidence>
<protein>
    <recommendedName>
        <fullName evidence="4">Prephenate dehydrogenase</fullName>
        <ecNumber evidence="3">1.3.1.12</ecNumber>
    </recommendedName>
</protein>
<dbReference type="PROSITE" id="PS51671">
    <property type="entry name" value="ACT"/>
    <property type="match status" value="1"/>
</dbReference>
<feature type="domain" description="Prephenate/arogenate dehydrogenase" evidence="10">
    <location>
        <begin position="3"/>
        <end position="290"/>
    </location>
</feature>
<dbReference type="AlphaFoldDB" id="B1I3Z1"/>
<dbReference type="GO" id="GO:0008977">
    <property type="term" value="F:prephenate dehydrogenase (NAD+) activity"/>
    <property type="evidence" value="ECO:0007669"/>
    <property type="project" value="UniProtKB-EC"/>
</dbReference>
<comment type="similarity">
    <text evidence="2">Belongs to the prephenate/arogenate dehydrogenase family.</text>
</comment>
<dbReference type="FunFam" id="3.40.50.720:FF:000208">
    <property type="entry name" value="Prephenate dehydrogenase"/>
    <property type="match status" value="1"/>
</dbReference>
<keyword evidence="5" id="KW-0827">Tyrosine biosynthesis</keyword>
<dbReference type="PANTHER" id="PTHR21363">
    <property type="entry name" value="PREPHENATE DEHYDROGENASE"/>
    <property type="match status" value="1"/>
</dbReference>
<dbReference type="OrthoDB" id="9802008at2"/>
<dbReference type="Gene3D" id="1.10.3660.10">
    <property type="entry name" value="6-phosphogluconate dehydrogenase C-terminal like domain"/>
    <property type="match status" value="1"/>
</dbReference>
<dbReference type="EMBL" id="CP000860">
    <property type="protein sequence ID" value="ACA59693.1"/>
    <property type="molecule type" value="Genomic_DNA"/>
</dbReference>
<keyword evidence="8" id="KW-0028">Amino-acid biosynthesis</keyword>
<feature type="domain" description="ACT" evidence="11">
    <location>
        <begin position="295"/>
        <end position="364"/>
    </location>
</feature>
<dbReference type="EC" id="1.3.1.12" evidence="3"/>
<evidence type="ECO:0000256" key="8">
    <source>
        <dbReference type="ARBA" id="ARBA00023141"/>
    </source>
</evidence>
<dbReference type="HOGENOM" id="CLU_055968_2_1_9"/>
<evidence type="ECO:0000313" key="12">
    <source>
        <dbReference type="EMBL" id="ACA59693.1"/>
    </source>
</evidence>
<reference evidence="12 13" key="2">
    <citation type="journal article" date="2008" name="Science">
        <title>Environmental genomics reveals a single-species ecosystem deep within Earth.</title>
        <authorList>
            <person name="Chivian D."/>
            <person name="Brodie E.L."/>
            <person name="Alm E.J."/>
            <person name="Culley D.E."/>
            <person name="Dehal P.S."/>
            <person name="Desantis T.Z."/>
            <person name="Gihring T.M."/>
            <person name="Lapidus A."/>
            <person name="Lin L.H."/>
            <person name="Lowry S.R."/>
            <person name="Moser D.P."/>
            <person name="Richardson P.M."/>
            <person name="Southam G."/>
            <person name="Wanger G."/>
            <person name="Pratt L.M."/>
            <person name="Andersen G.L."/>
            <person name="Hazen T.C."/>
            <person name="Brockman F.J."/>
            <person name="Arkin A.P."/>
            <person name="Onstott T.C."/>
        </authorList>
    </citation>
    <scope>NUCLEOTIDE SEQUENCE [LARGE SCALE GENOMIC DNA]</scope>
    <source>
        <strain evidence="12 13">MP104C</strain>
    </source>
</reference>
<dbReference type="GO" id="GO:0004665">
    <property type="term" value="F:prephenate dehydrogenase (NADP+) activity"/>
    <property type="evidence" value="ECO:0007669"/>
    <property type="project" value="InterPro"/>
</dbReference>
<dbReference type="InterPro" id="IPR046826">
    <property type="entry name" value="PDH_N"/>
</dbReference>
<dbReference type="UniPathway" id="UPA00122">
    <property type="reaction ID" value="UER00961"/>
</dbReference>
<dbReference type="GO" id="GO:0006571">
    <property type="term" value="P:tyrosine biosynthetic process"/>
    <property type="evidence" value="ECO:0007669"/>
    <property type="project" value="UniProtKB-UniPathway"/>
</dbReference>
<dbReference type="InterPro" id="IPR050812">
    <property type="entry name" value="Preph/Arog_dehydrog"/>
</dbReference>
<dbReference type="Pfam" id="PF01842">
    <property type="entry name" value="ACT"/>
    <property type="match status" value="1"/>
</dbReference>
<dbReference type="Proteomes" id="UP000008544">
    <property type="component" value="Chromosome"/>
</dbReference>
<dbReference type="InterPro" id="IPR036291">
    <property type="entry name" value="NAD(P)-bd_dom_sf"/>
</dbReference>
<dbReference type="GO" id="GO:0070403">
    <property type="term" value="F:NAD+ binding"/>
    <property type="evidence" value="ECO:0007669"/>
    <property type="project" value="InterPro"/>
</dbReference>
<dbReference type="Pfam" id="PF20463">
    <property type="entry name" value="PDH_C"/>
    <property type="match status" value="1"/>
</dbReference>
<dbReference type="InterPro" id="IPR002912">
    <property type="entry name" value="ACT_dom"/>
</dbReference>
<dbReference type="InterPro" id="IPR008927">
    <property type="entry name" value="6-PGluconate_DH-like_C_sf"/>
</dbReference>
<evidence type="ECO:0000259" key="10">
    <source>
        <dbReference type="PROSITE" id="PS51176"/>
    </source>
</evidence>
<evidence type="ECO:0000256" key="6">
    <source>
        <dbReference type="ARBA" id="ARBA00023002"/>
    </source>
</evidence>
<dbReference type="PANTHER" id="PTHR21363:SF0">
    <property type="entry name" value="PREPHENATE DEHYDROGENASE [NADP(+)]"/>
    <property type="match status" value="1"/>
</dbReference>
<evidence type="ECO:0000256" key="7">
    <source>
        <dbReference type="ARBA" id="ARBA00023027"/>
    </source>
</evidence>
<dbReference type="KEGG" id="dau:Daud_1182"/>
<dbReference type="Gene3D" id="3.40.50.720">
    <property type="entry name" value="NAD(P)-binding Rossmann-like Domain"/>
    <property type="match status" value="1"/>
</dbReference>
<evidence type="ECO:0000259" key="11">
    <source>
        <dbReference type="PROSITE" id="PS51671"/>
    </source>
</evidence>
<evidence type="ECO:0000256" key="5">
    <source>
        <dbReference type="ARBA" id="ARBA00022498"/>
    </source>
</evidence>
<keyword evidence="8" id="KW-0057">Aromatic amino acid biosynthesis</keyword>
<dbReference type="SUPFAM" id="SSF55021">
    <property type="entry name" value="ACT-like"/>
    <property type="match status" value="1"/>
</dbReference>
<dbReference type="SUPFAM" id="SSF51735">
    <property type="entry name" value="NAD(P)-binding Rossmann-fold domains"/>
    <property type="match status" value="1"/>
</dbReference>
<dbReference type="Gene3D" id="3.30.70.260">
    <property type="match status" value="1"/>
</dbReference>
<keyword evidence="6 12" id="KW-0560">Oxidoreductase</keyword>
<dbReference type="InterPro" id="IPR046825">
    <property type="entry name" value="PDH_C"/>
</dbReference>
<reference evidence="13" key="1">
    <citation type="submission" date="2007-10" db="EMBL/GenBank/DDBJ databases">
        <title>Complete sequence of chromosome of Desulforudis audaxviator MP104C.</title>
        <authorList>
            <person name="Copeland A."/>
            <person name="Lucas S."/>
            <person name="Lapidus A."/>
            <person name="Barry K."/>
            <person name="Glavina del Rio T."/>
            <person name="Dalin E."/>
            <person name="Tice H."/>
            <person name="Bruce D."/>
            <person name="Pitluck S."/>
            <person name="Lowry S.R."/>
            <person name="Larimer F."/>
            <person name="Land M.L."/>
            <person name="Hauser L."/>
            <person name="Kyrpides N."/>
            <person name="Ivanova N.N."/>
            <person name="Richardson P."/>
        </authorList>
    </citation>
    <scope>NUCLEOTIDE SEQUENCE [LARGE SCALE GENOMIC DNA]</scope>
    <source>
        <strain evidence="13">MP104C</strain>
    </source>
</reference>
<evidence type="ECO:0000256" key="4">
    <source>
        <dbReference type="ARBA" id="ARBA00016891"/>
    </source>
</evidence>
<evidence type="ECO:0000256" key="1">
    <source>
        <dbReference type="ARBA" id="ARBA00005067"/>
    </source>
</evidence>
<comment type="catalytic activity">
    <reaction evidence="9">
        <text>prephenate + NAD(+) = 3-(4-hydroxyphenyl)pyruvate + CO2 + NADH</text>
        <dbReference type="Rhea" id="RHEA:13869"/>
        <dbReference type="ChEBI" id="CHEBI:16526"/>
        <dbReference type="ChEBI" id="CHEBI:29934"/>
        <dbReference type="ChEBI" id="CHEBI:36242"/>
        <dbReference type="ChEBI" id="CHEBI:57540"/>
        <dbReference type="ChEBI" id="CHEBI:57945"/>
        <dbReference type="EC" id="1.3.1.12"/>
    </reaction>
</comment>
<dbReference type="InterPro" id="IPR003099">
    <property type="entry name" value="Prephen_DH"/>
</dbReference>
<organism evidence="12 13">
    <name type="scientific">Desulforudis audaxviator (strain MP104C)</name>
    <dbReference type="NCBI Taxonomy" id="477974"/>
    <lineage>
        <taxon>Bacteria</taxon>
        <taxon>Bacillati</taxon>
        <taxon>Bacillota</taxon>
        <taxon>Clostridia</taxon>
        <taxon>Thermoanaerobacterales</taxon>
        <taxon>Candidatus Desulforudaceae</taxon>
        <taxon>Candidatus Desulforudis</taxon>
    </lineage>
</organism>
<sequence>MFNQVTIIGVGLIGGSIGLGLRARGLARTVTGVGRDPSRLQEALERGAVDRFTTDPQTGLAGAELVVIAVPVGSIIPVLRSVVPHLRPGTIVTDVGSCKAAVVAAAEEVTPTGVHFVGGHPMAGSEQAGIGGADRYLFEGAYYVLTPTPNTERRALDRVRAMAEGLGCRVIEMEPQEHDRAVAAVSHLPHLLACTLVNTVAGMEGSERALALAAGGYRDTTRVAAGNPEMWLDIFLANRRMLKALLDRFRSELNTIEDALEEGEPERITAWLEAARRSREGLPARMKGYLKDLHEVTITISDRPGTIAAVASILGRHEINISDLEILRVREGEGGTVRLAFGTEHDRDRAAELLAREGIPVTKR</sequence>
<accession>B1I3Z1</accession>
<evidence type="ECO:0000256" key="9">
    <source>
        <dbReference type="ARBA" id="ARBA00049260"/>
    </source>
</evidence>
<dbReference type="eggNOG" id="COG0287">
    <property type="taxonomic scope" value="Bacteria"/>
</dbReference>
<dbReference type="Pfam" id="PF02153">
    <property type="entry name" value="PDH_N"/>
    <property type="match status" value="1"/>
</dbReference>
<dbReference type="PROSITE" id="PS51176">
    <property type="entry name" value="PDH_ADH"/>
    <property type="match status" value="1"/>
</dbReference>
<keyword evidence="7" id="KW-0520">NAD</keyword>
<evidence type="ECO:0000313" key="13">
    <source>
        <dbReference type="Proteomes" id="UP000008544"/>
    </source>
</evidence>
<gene>
    <name evidence="12" type="ordered locus">Daud_1182</name>
</gene>